<organism evidence="1 2">
    <name type="scientific">Erwinia phage Cronus</name>
    <dbReference type="NCBI Taxonomy" id="2163633"/>
    <lineage>
        <taxon>Viruses</taxon>
        <taxon>Duplodnaviria</taxon>
        <taxon>Heunggongvirae</taxon>
        <taxon>Uroviricota</taxon>
        <taxon>Caudoviricetes</taxon>
        <taxon>Pantevenvirales</taxon>
        <taxon>Straboviridae</taxon>
        <taxon>Tevenvirinae</taxon>
        <taxon>Risoevirus</taxon>
        <taxon>Risoevirus cronus</taxon>
        <taxon>Roskildevirus cronus</taxon>
    </lineage>
</organism>
<reference evidence="1" key="1">
    <citation type="submission" date="2018-03" db="EMBL/GenBank/DDBJ databases">
        <title>Phage therapy in agriculture - a green tech approach to combat plant pathogenic bacteria.</title>
        <authorList>
            <person name="Carstens A.B."/>
            <person name="Djurhuus A.M."/>
            <person name="Hansen L.H."/>
        </authorList>
    </citation>
    <scope>NUCLEOTIDE SEQUENCE [LARGE SCALE GENOMIC DNA]</scope>
</reference>
<dbReference type="Proteomes" id="UP000246316">
    <property type="component" value="Segment"/>
</dbReference>
<dbReference type="RefSeq" id="YP_010095237.1">
    <property type="nucleotide sequence ID" value="NC_055743.1"/>
</dbReference>
<evidence type="ECO:0000313" key="1">
    <source>
        <dbReference type="EMBL" id="AWD90438.1"/>
    </source>
</evidence>
<dbReference type="GO" id="GO:0004519">
    <property type="term" value="F:endonuclease activity"/>
    <property type="evidence" value="ECO:0007669"/>
    <property type="project" value="UniProtKB-KW"/>
</dbReference>
<sequence length="216" mass="24528">MKGASAPLSYEDIMIITNPGWQRLSEIPSKIFTKNDITPEIKVKIKDTVLYSMRMSPDQDPRECIKKCTIATLAEYYVAHWLAGYVNRGLEELSDPYTYAYDVIAHPKYSGLRIEVKTHQTNSRWVGVTSGAFGHYPGGTGINLGPFLNFPVADLIIIFKTKEIEPDVFEMTPWMLSDKESMLPNTGVVLKSKHEGWYLSGRRLHDETLAHKIFTK</sequence>
<protein>
    <submittedName>
        <fullName evidence="1">DNA endonuclease</fullName>
    </submittedName>
</protein>
<name>A0A2S1GM17_9CAUD</name>
<dbReference type="KEGG" id="vg:65112871"/>
<keyword evidence="1" id="KW-0540">Nuclease</keyword>
<proteinExistence type="predicted"/>
<dbReference type="GeneID" id="65112871"/>
<evidence type="ECO:0000313" key="2">
    <source>
        <dbReference type="Proteomes" id="UP000246316"/>
    </source>
</evidence>
<accession>A0A2S1GM17</accession>
<keyword evidence="1" id="KW-0378">Hydrolase</keyword>
<keyword evidence="1" id="KW-0255">Endonuclease</keyword>
<dbReference type="EMBL" id="MH059636">
    <property type="protein sequence ID" value="AWD90438.1"/>
    <property type="molecule type" value="Genomic_DNA"/>
</dbReference>
<keyword evidence="2" id="KW-1185">Reference proteome</keyword>